<dbReference type="EMBL" id="AP024412">
    <property type="protein sequence ID" value="BCR36703.1"/>
    <property type="molecule type" value="Genomic_DNA"/>
</dbReference>
<evidence type="ECO:0000259" key="2">
    <source>
        <dbReference type="Pfam" id="PF16403"/>
    </source>
</evidence>
<keyword evidence="4" id="KW-1185">Reference proteome</keyword>
<reference evidence="3" key="1">
    <citation type="submission" date="2021-01" db="EMBL/GenBank/DDBJ databases">
        <title>Draft genome sequence of Acholeplasmataceae bacterium strain Mahy22.</title>
        <authorList>
            <person name="Watanabe M."/>
            <person name="Kojima H."/>
            <person name="Fukui M."/>
        </authorList>
    </citation>
    <scope>NUCLEOTIDE SEQUENCE</scope>
    <source>
        <strain evidence="3">Mahy22</strain>
    </source>
</reference>
<dbReference type="PANTHER" id="PTHR41775:SF1">
    <property type="entry name" value="PEPTIDASE M6-LIKE DOMAIN-CONTAINING PROTEIN"/>
    <property type="match status" value="1"/>
</dbReference>
<dbReference type="InterPro" id="IPR013783">
    <property type="entry name" value="Ig-like_fold"/>
</dbReference>
<dbReference type="Gene3D" id="3.80.10.10">
    <property type="entry name" value="Ribonuclease Inhibitor"/>
    <property type="match status" value="1"/>
</dbReference>
<dbReference type="PANTHER" id="PTHR41775">
    <property type="entry name" value="SECRETED PROTEIN-RELATED"/>
    <property type="match status" value="1"/>
</dbReference>
<sequence length="1033" mass="117714">MRNHKFIKLMFVFILILLLSSCEYFPTVPPTDSTDPTDQTDPTDPIDITDTTSPMITLTGDSTITLNVNQSYEELGATCIDDTDSTCQIVIDDSNIDTSILGTYMVYYDATDANGNIANRVSRTVIIQDVIAPIITLHGEDTIFLDISDTYIDLGVTCSDNYDLVCDVTIDDSAVDMTTIGTYIVYYHAVDSSSNEMNIERTVIVEDHSDRILIIPTNDIIYHMLNEAWTYPAFYVPSIGDYTALRYDEVDPTTEGIYEMVYDISDELDNTYSLVYYVYVVSQMPLEKDVVVLENFYFTYPSIFLQLVVYDTNNDLILDDQEISNIISLDLSHLNIQDIDFIQQFTSLVSLDLSYNDIYDLDFMDSLDQLEDLNVDTNHIDYTDISVLTNNNVLKSLNLSNNIVQDLSFLDGLTHLENLNLNNNIIYDLSTIGSLPSLLLLDVSDNPTDDFDVILNFTNLESLNIDQTEIIDITGIQDLDALEYLTLNPNIEDYFDIDYLFNLSELNIPNFDTDLEYSYFFDYLESFGITVNVNSLTAFDTINPNIFLYDTSININSGETFDFDTLDYYIYDADDLYIYEGLVPDTSTSTLSIGNHIIMLSYTDLDGNTSSVEFSINVIDTYDLGNIVVFIRFADETTYVAPNTYTYYYDLFNGQTNSLKDYYLEVSNETYEIDTVFPSTDIVFYTDTYDRGYYQPYDRSKNRIGYSTDSQKHDREYALLSNSIYWLEASGLIDESVVLDYNNDGKVDVVTFLVSGQVDDWADLIWPHQYAFYDSYDGYGDFSNDAPSINGSYVFGYTFQLIGDSLEESEYFNLGVFCHEMFHVINATDLYHYYSDDDFSSVGNWGIMDATSATPSHMLLYMKEYYGGWEQDDFNVSTDGTYTLNVSTSLTDNLIIIDLGYSNEYLYIEYRTQTGEYEVNLPNEGVIIYRVDKDYEGDGNVEGYYSIDDIGLDEVFVFRPLTYDLSLYTNNDIYYIVDDGDVDQGMLQLGSNDEAGPGTNIPLFYSDGTKINISINLISEDSDFVELSIDFLD</sequence>
<dbReference type="RefSeq" id="WP_176239347.1">
    <property type="nucleotide sequence ID" value="NZ_AP024412.1"/>
</dbReference>
<dbReference type="InterPro" id="IPR032179">
    <property type="entry name" value="Cry22Aa_Ig-like"/>
</dbReference>
<feature type="domain" description="Pesticidal crystal protein Cry22Aa Ig-like" evidence="2">
    <location>
        <begin position="56"/>
        <end position="127"/>
    </location>
</feature>
<dbReference type="Pfam" id="PF16403">
    <property type="entry name" value="Bact_surface_Ig-like"/>
    <property type="match status" value="2"/>
</dbReference>
<dbReference type="PROSITE" id="PS51257">
    <property type="entry name" value="PROKAR_LIPOPROTEIN"/>
    <property type="match status" value="1"/>
</dbReference>
<feature type="region of interest" description="Disordered" evidence="1">
    <location>
        <begin position="29"/>
        <end position="51"/>
    </location>
</feature>
<dbReference type="InterPro" id="IPR001611">
    <property type="entry name" value="Leu-rich_rpt"/>
</dbReference>
<dbReference type="KEGG" id="manr:MPAN_015960"/>
<evidence type="ECO:0000313" key="4">
    <source>
        <dbReference type="Proteomes" id="UP000620133"/>
    </source>
</evidence>
<accession>A0A7U9THP9</accession>
<dbReference type="PROSITE" id="PS51450">
    <property type="entry name" value="LRR"/>
    <property type="match status" value="3"/>
</dbReference>
<dbReference type="AlphaFoldDB" id="A0A7U9THP9"/>
<dbReference type="SUPFAM" id="SSF52058">
    <property type="entry name" value="L domain-like"/>
    <property type="match status" value="1"/>
</dbReference>
<dbReference type="Proteomes" id="UP000620133">
    <property type="component" value="Chromosome"/>
</dbReference>
<evidence type="ECO:0000256" key="1">
    <source>
        <dbReference type="SAM" id="MobiDB-lite"/>
    </source>
</evidence>
<dbReference type="Gene3D" id="2.60.40.10">
    <property type="entry name" value="Immunoglobulins"/>
    <property type="match status" value="2"/>
</dbReference>
<organism evidence="3 4">
    <name type="scientific">Mariniplasma anaerobium</name>
    <dbReference type="NCBI Taxonomy" id="2735436"/>
    <lineage>
        <taxon>Bacteria</taxon>
        <taxon>Bacillati</taxon>
        <taxon>Mycoplasmatota</taxon>
        <taxon>Mollicutes</taxon>
        <taxon>Acholeplasmatales</taxon>
        <taxon>Acholeplasmataceae</taxon>
        <taxon>Mariniplasma</taxon>
    </lineage>
</organism>
<feature type="domain" description="Pesticidal crystal protein Cry22Aa Ig-like" evidence="2">
    <location>
        <begin position="135"/>
        <end position="205"/>
    </location>
</feature>
<gene>
    <name evidence="3" type="ORF">MPAN_015960</name>
</gene>
<feature type="compositionally biased region" description="Low complexity" evidence="1">
    <location>
        <begin position="30"/>
        <end position="51"/>
    </location>
</feature>
<name>A0A7U9THP9_9MOLU</name>
<dbReference type="InterPro" id="IPR032675">
    <property type="entry name" value="LRR_dom_sf"/>
</dbReference>
<proteinExistence type="predicted"/>
<protein>
    <recommendedName>
        <fullName evidence="2">Pesticidal crystal protein Cry22Aa Ig-like domain-containing protein</fullName>
    </recommendedName>
</protein>
<evidence type="ECO:0000313" key="3">
    <source>
        <dbReference type="EMBL" id="BCR36703.1"/>
    </source>
</evidence>